<dbReference type="AlphaFoldDB" id="A0A3B5XYL9"/>
<dbReference type="STRING" id="4565.A0A3B5XYL9"/>
<accession>A0A3B5XYL9</accession>
<reference evidence="1" key="1">
    <citation type="submission" date="2018-08" db="EMBL/GenBank/DDBJ databases">
        <authorList>
            <person name="Rossello M."/>
        </authorList>
    </citation>
    <scope>NUCLEOTIDE SEQUENCE [LARGE SCALE GENOMIC DNA]</scope>
    <source>
        <strain evidence="1">cv. Chinese Spring</strain>
    </source>
</reference>
<keyword evidence="2" id="KW-1185">Reference proteome</keyword>
<dbReference type="Gramene" id="TraesJAG1A03G00081320.1">
    <property type="protein sequence ID" value="TraesJAG1A03G00081320.1.CDS1"/>
    <property type="gene ID" value="TraesJAG1A03G00081320"/>
</dbReference>
<dbReference type="Gramene" id="TraesRN1A0100483300.1">
    <property type="protein sequence ID" value="TraesRN1A0100483300.1"/>
    <property type="gene ID" value="TraesRN1A0100483300"/>
</dbReference>
<dbReference type="Gramene" id="TraesLAC1A03G00083650.1">
    <property type="protein sequence ID" value="TraesLAC1A03G00083650.1.CDS1"/>
    <property type="gene ID" value="TraesLAC1A03G00083650"/>
</dbReference>
<dbReference type="Gramene" id="TraesCS1A03G0444300.1">
    <property type="protein sequence ID" value="TraesCS1A03G0444300.1.CDS1"/>
    <property type="gene ID" value="TraesCS1A03G0444300"/>
</dbReference>
<dbReference type="Gramene" id="TraesCLE_scaffold_060710_01G000200.1">
    <property type="protein sequence ID" value="TraesCLE_scaffold_060710_01G000200.1"/>
    <property type="gene ID" value="TraesCLE_scaffold_060710_01G000200"/>
</dbReference>
<reference evidence="1" key="2">
    <citation type="submission" date="2018-10" db="UniProtKB">
        <authorList>
            <consortium name="EnsemblPlants"/>
        </authorList>
    </citation>
    <scope>IDENTIFICATION</scope>
</reference>
<dbReference type="Gramene" id="TraesJUL1A03G00080870.1">
    <property type="protein sequence ID" value="TraesJUL1A03G00080870.1.CDS1"/>
    <property type="gene ID" value="TraesJUL1A03G00080870"/>
</dbReference>
<dbReference type="Gramene" id="TraesMAC1A03G00082610.1">
    <property type="protein sequence ID" value="TraesMAC1A03G00082610.1.CDS1"/>
    <property type="gene ID" value="TraesMAC1A03G00082610"/>
</dbReference>
<dbReference type="PaxDb" id="4565-Traes_1AL_2C3519524.2"/>
<evidence type="ECO:0000313" key="1">
    <source>
        <dbReference type="EnsemblPlants" id="TraesCS1A02G163800.1.cds1"/>
    </source>
</evidence>
<organism evidence="1">
    <name type="scientific">Triticum aestivum</name>
    <name type="common">Wheat</name>
    <dbReference type="NCBI Taxonomy" id="4565"/>
    <lineage>
        <taxon>Eukaryota</taxon>
        <taxon>Viridiplantae</taxon>
        <taxon>Streptophyta</taxon>
        <taxon>Embryophyta</taxon>
        <taxon>Tracheophyta</taxon>
        <taxon>Spermatophyta</taxon>
        <taxon>Magnoliopsida</taxon>
        <taxon>Liliopsida</taxon>
        <taxon>Poales</taxon>
        <taxon>Poaceae</taxon>
        <taxon>BOP clade</taxon>
        <taxon>Pooideae</taxon>
        <taxon>Triticodae</taxon>
        <taxon>Triticeae</taxon>
        <taxon>Triticinae</taxon>
        <taxon>Triticum</taxon>
    </lineage>
</organism>
<proteinExistence type="predicted"/>
<dbReference type="Gramene" id="TraesCS1A02G163800.1">
    <property type="protein sequence ID" value="TraesCS1A02G163800.1.cds1"/>
    <property type="gene ID" value="TraesCS1A02G163800"/>
</dbReference>
<protein>
    <submittedName>
        <fullName evidence="1">Uncharacterized protein</fullName>
    </submittedName>
</protein>
<dbReference type="Gramene" id="TraesCAD_scaffold_030747_01G000200.1">
    <property type="protein sequence ID" value="TraesCAD_scaffold_030747_01G000200.1"/>
    <property type="gene ID" value="TraesCAD_scaffold_030747_01G000200"/>
</dbReference>
<dbReference type="Gramene" id="TraesSTA1A03G00081710.1">
    <property type="protein sequence ID" value="TraesSTA1A03G00081710.1.CDS1"/>
    <property type="gene ID" value="TraesSTA1A03G00081710"/>
</dbReference>
<dbReference type="Gramene" id="TraesSYM1A03G00084100.1">
    <property type="protein sequence ID" value="TraesSYM1A03G00084100.1.CDS1"/>
    <property type="gene ID" value="TraesSYM1A03G00084100"/>
</dbReference>
<dbReference type="Proteomes" id="UP000019116">
    <property type="component" value="Chromosome 1A"/>
</dbReference>
<dbReference type="Gramene" id="TraesLDM1A03G00081040.1">
    <property type="protein sequence ID" value="TraesLDM1A03G00081040.1.CDS1"/>
    <property type="gene ID" value="TraesLDM1A03G00081040"/>
</dbReference>
<dbReference type="Gramene" id="TraesNOR1A03G00081980.1">
    <property type="protein sequence ID" value="TraesNOR1A03G00081980.1.CDS1"/>
    <property type="gene ID" value="TraesNOR1A03G00081980"/>
</dbReference>
<dbReference type="Gramene" id="TraesWEE_scaffold_066244_01G000100.1">
    <property type="protein sequence ID" value="TraesWEE_scaffold_066244_01G000100.1"/>
    <property type="gene ID" value="TraesWEE_scaffold_066244_01G000100"/>
</dbReference>
<dbReference type="Gramene" id="TraesROB_scaffold_030392_01G000100.1">
    <property type="protein sequence ID" value="TraesROB_scaffold_030392_01G000100.1"/>
    <property type="gene ID" value="TraesROB_scaffold_030392_01G000100"/>
</dbReference>
<name>A0A3B5XYL9_WHEAT</name>
<evidence type="ECO:0000313" key="2">
    <source>
        <dbReference type="Proteomes" id="UP000019116"/>
    </source>
</evidence>
<sequence>MPSTSTSPTPRVTPMFLLGRSTPAGRAGSPCGSTPGTYIWEEQARHQSHMSLVLARLRRESAWAAALSAHASLAADGISRADLNQANTMPIFVASTTEIQGPVLSGVRSDTYFSHVGIGWPARPLVPDTSSRDVVEAASEVGGR</sequence>
<dbReference type="EnsemblPlants" id="TraesCS1A02G163800.1">
    <property type="protein sequence ID" value="TraesCS1A02G163800.1.cds1"/>
    <property type="gene ID" value="TraesCS1A02G163800"/>
</dbReference>
<dbReference type="Gramene" id="TraesARI1A03G00083020.1">
    <property type="protein sequence ID" value="TraesARI1A03G00083020.1.CDS1"/>
    <property type="gene ID" value="TraesARI1A03G00083020"/>
</dbReference>